<accession>A0A195DQV1</accession>
<dbReference type="GO" id="GO:0030425">
    <property type="term" value="C:dendrite"/>
    <property type="evidence" value="ECO:0007669"/>
    <property type="project" value="TreeGrafter"/>
</dbReference>
<feature type="transmembrane region" description="Helical" evidence="8">
    <location>
        <begin position="390"/>
        <end position="412"/>
    </location>
</feature>
<dbReference type="GO" id="GO:0030424">
    <property type="term" value="C:axon"/>
    <property type="evidence" value="ECO:0007669"/>
    <property type="project" value="TreeGrafter"/>
</dbReference>
<evidence type="ECO:0000256" key="4">
    <source>
        <dbReference type="ARBA" id="ARBA00022989"/>
    </source>
</evidence>
<dbReference type="PANTHER" id="PTHR21143">
    <property type="entry name" value="INVERTEBRATE GUSTATORY RECEPTOR"/>
    <property type="match status" value="1"/>
</dbReference>
<feature type="transmembrane region" description="Helical" evidence="8">
    <location>
        <begin position="166"/>
        <end position="185"/>
    </location>
</feature>
<dbReference type="EMBL" id="KQ980653">
    <property type="protein sequence ID" value="KYN14869.1"/>
    <property type="molecule type" value="Genomic_DNA"/>
</dbReference>
<keyword evidence="2 8" id="KW-1003">Cell membrane</keyword>
<proteinExistence type="inferred from homology"/>
<evidence type="ECO:0000256" key="3">
    <source>
        <dbReference type="ARBA" id="ARBA00022692"/>
    </source>
</evidence>
<evidence type="ECO:0000313" key="9">
    <source>
        <dbReference type="EMBL" id="KYN14869.1"/>
    </source>
</evidence>
<dbReference type="InterPro" id="IPR013604">
    <property type="entry name" value="7TM_chemorcpt"/>
</dbReference>
<feature type="transmembrane region" description="Helical" evidence="8">
    <location>
        <begin position="313"/>
        <end position="339"/>
    </location>
</feature>
<keyword evidence="3 8" id="KW-0812">Transmembrane</keyword>
<dbReference type="PANTHER" id="PTHR21143:SF133">
    <property type="entry name" value="GUSTATORY AND PHEROMONE RECEPTOR 32A-RELATED"/>
    <property type="match status" value="1"/>
</dbReference>
<dbReference type="GO" id="GO:0005886">
    <property type="term" value="C:plasma membrane"/>
    <property type="evidence" value="ECO:0007669"/>
    <property type="project" value="UniProtKB-SubCell"/>
</dbReference>
<keyword evidence="6 8" id="KW-0675">Receptor</keyword>
<feature type="transmembrane region" description="Helical" evidence="8">
    <location>
        <begin position="77"/>
        <end position="97"/>
    </location>
</feature>
<keyword evidence="10" id="KW-1185">Reference proteome</keyword>
<comment type="subcellular location">
    <subcellularLocation>
        <location evidence="1 8">Cell membrane</location>
        <topology evidence="1 8">Multi-pass membrane protein</topology>
    </subcellularLocation>
</comment>
<evidence type="ECO:0000256" key="8">
    <source>
        <dbReference type="RuleBase" id="RU363108"/>
    </source>
</evidence>
<dbReference type="Pfam" id="PF08395">
    <property type="entry name" value="7tm_7"/>
    <property type="match status" value="1"/>
</dbReference>
<dbReference type="GO" id="GO:0043025">
    <property type="term" value="C:neuronal cell body"/>
    <property type="evidence" value="ECO:0007669"/>
    <property type="project" value="TreeGrafter"/>
</dbReference>
<feature type="transmembrane region" description="Helical" evidence="8">
    <location>
        <begin position="112"/>
        <end position="131"/>
    </location>
</feature>
<dbReference type="GO" id="GO:0050909">
    <property type="term" value="P:sensory perception of taste"/>
    <property type="evidence" value="ECO:0007669"/>
    <property type="project" value="InterPro"/>
</dbReference>
<keyword evidence="7 8" id="KW-0807">Transducer</keyword>
<dbReference type="STRING" id="471704.A0A195DQV1"/>
<reference evidence="9 10" key="1">
    <citation type="submission" date="2015-09" db="EMBL/GenBank/DDBJ databases">
        <title>Trachymyrmex cornetzi WGS genome.</title>
        <authorList>
            <person name="Nygaard S."/>
            <person name="Hu H."/>
            <person name="Boomsma J."/>
            <person name="Zhang G."/>
        </authorList>
    </citation>
    <scope>NUCLEOTIDE SEQUENCE [LARGE SCALE GENOMIC DNA]</scope>
    <source>
        <strain evidence="9">Tcor2-1</strain>
        <tissue evidence="9">Whole body</tissue>
    </source>
</reference>
<sequence>MEQRNFKQFFHDTSLIFSPSKVQERVKDRKEGRRWRLFHATDFQSLMHPCFIFCRVLGIFPYRINASSYEISKPCQILWTVIMSVVCFCTLMTVYVINHSRWFETTSLRRSIDLYAFYIFSGFIAVATYVWDGPRMRLFQTILKISSELPLETYQKQSMLIHAKDIIGFLFLLLQGSTSLFYLEYPILLKMFSIYITMLVLQIDMLYMNCICVLKACFEKINDSLANLLVMNNKSRLFRCNYQEQKNFFLLMELKALEKQHLLVNDAVQMLNMIFSLHLVGTIITTFVRITFFLYYCIILWQDILNFQLTSSQKLFCYIFFIASIMFYLMKTALIVWACETGKDQAIKIGITIHDVLNSTNDKQIKDELQLFSLQILHTTRRNTFCAKGLTVGAPLFAALIGNIISYLLILIQFTKISIFCK</sequence>
<protein>
    <recommendedName>
        <fullName evidence="8">Gustatory receptor</fullName>
    </recommendedName>
</protein>
<feature type="transmembrane region" description="Helical" evidence="8">
    <location>
        <begin position="191"/>
        <end position="214"/>
    </location>
</feature>
<dbReference type="AlphaFoldDB" id="A0A195DQV1"/>
<evidence type="ECO:0000313" key="10">
    <source>
        <dbReference type="Proteomes" id="UP000078492"/>
    </source>
</evidence>
<dbReference type="GO" id="GO:0007635">
    <property type="term" value="P:chemosensory behavior"/>
    <property type="evidence" value="ECO:0007669"/>
    <property type="project" value="TreeGrafter"/>
</dbReference>
<comment type="function">
    <text evidence="8">Gustatory receptor which mediates acceptance or avoidance behavior, depending on its substrates.</text>
</comment>
<evidence type="ECO:0000256" key="1">
    <source>
        <dbReference type="ARBA" id="ARBA00004651"/>
    </source>
</evidence>
<dbReference type="GO" id="GO:0008049">
    <property type="term" value="P:male courtship behavior"/>
    <property type="evidence" value="ECO:0007669"/>
    <property type="project" value="TreeGrafter"/>
</dbReference>
<dbReference type="Proteomes" id="UP000078492">
    <property type="component" value="Unassembled WGS sequence"/>
</dbReference>
<evidence type="ECO:0000256" key="2">
    <source>
        <dbReference type="ARBA" id="ARBA00022475"/>
    </source>
</evidence>
<evidence type="ECO:0000256" key="7">
    <source>
        <dbReference type="ARBA" id="ARBA00023224"/>
    </source>
</evidence>
<evidence type="ECO:0000256" key="6">
    <source>
        <dbReference type="ARBA" id="ARBA00023170"/>
    </source>
</evidence>
<keyword evidence="4 8" id="KW-1133">Transmembrane helix</keyword>
<comment type="similarity">
    <text evidence="8">Belongs to the insect chemoreceptor superfamily. Gustatory receptor (GR) family.</text>
</comment>
<feature type="transmembrane region" description="Helical" evidence="8">
    <location>
        <begin position="279"/>
        <end position="301"/>
    </location>
</feature>
<organism evidence="9 10">
    <name type="scientific">Trachymyrmex cornetzi</name>
    <dbReference type="NCBI Taxonomy" id="471704"/>
    <lineage>
        <taxon>Eukaryota</taxon>
        <taxon>Metazoa</taxon>
        <taxon>Ecdysozoa</taxon>
        <taxon>Arthropoda</taxon>
        <taxon>Hexapoda</taxon>
        <taxon>Insecta</taxon>
        <taxon>Pterygota</taxon>
        <taxon>Neoptera</taxon>
        <taxon>Endopterygota</taxon>
        <taxon>Hymenoptera</taxon>
        <taxon>Apocrita</taxon>
        <taxon>Aculeata</taxon>
        <taxon>Formicoidea</taxon>
        <taxon>Formicidae</taxon>
        <taxon>Myrmicinae</taxon>
        <taxon>Trachymyrmex</taxon>
    </lineage>
</organism>
<dbReference type="GO" id="GO:0007165">
    <property type="term" value="P:signal transduction"/>
    <property type="evidence" value="ECO:0007669"/>
    <property type="project" value="UniProtKB-KW"/>
</dbReference>
<gene>
    <name evidence="9" type="ORF">ALC57_12978</name>
</gene>
<keyword evidence="5 8" id="KW-0472">Membrane</keyword>
<evidence type="ECO:0000256" key="5">
    <source>
        <dbReference type="ARBA" id="ARBA00023136"/>
    </source>
</evidence>
<name>A0A195DQV1_9HYME</name>